<dbReference type="AlphaFoldDB" id="G7VB20"/>
<dbReference type="BioCyc" id="PSP1104324:GJSN-869-MONOMER"/>
<organism evidence="2 3">
    <name type="scientific">Pyrobaculum ferrireducens</name>
    <dbReference type="NCBI Taxonomy" id="1104324"/>
    <lineage>
        <taxon>Archaea</taxon>
        <taxon>Thermoproteota</taxon>
        <taxon>Thermoprotei</taxon>
        <taxon>Thermoproteales</taxon>
        <taxon>Thermoproteaceae</taxon>
        <taxon>Pyrobaculum</taxon>
    </lineage>
</organism>
<dbReference type="KEGG" id="pyr:P186_0889"/>
<evidence type="ECO:0000313" key="3">
    <source>
        <dbReference type="Proteomes" id="UP000005867"/>
    </source>
</evidence>
<sequence>MKKAPGMRGGAAGGAGIRTRRRAVSDRNSDLSRALSRGRGGAAVPRAFAVGRPSV</sequence>
<proteinExistence type="predicted"/>
<gene>
    <name evidence="2" type="ORF">P186_0889</name>
</gene>
<dbReference type="Proteomes" id="UP000005867">
    <property type="component" value="Chromosome"/>
</dbReference>
<feature type="compositionally biased region" description="Gly residues" evidence="1">
    <location>
        <begin position="7"/>
        <end position="16"/>
    </location>
</feature>
<dbReference type="HOGENOM" id="CLU_3021113_0_0_2"/>
<keyword evidence="3" id="KW-1185">Reference proteome</keyword>
<dbReference type="EMBL" id="CP003098">
    <property type="protein sequence ID" value="AET32330.1"/>
    <property type="molecule type" value="Genomic_DNA"/>
</dbReference>
<name>G7VB20_9CREN</name>
<evidence type="ECO:0000313" key="2">
    <source>
        <dbReference type="EMBL" id="AET32330.1"/>
    </source>
</evidence>
<protein>
    <submittedName>
        <fullName evidence="2">Uncharacterized protein</fullName>
    </submittedName>
</protein>
<evidence type="ECO:0000256" key="1">
    <source>
        <dbReference type="SAM" id="MobiDB-lite"/>
    </source>
</evidence>
<reference evidence="2 3" key="1">
    <citation type="journal article" date="2012" name="J. Bacteriol.">
        <title>Complete genome sequence of strain 1860, a crenarchaeon of the genus pyrobaculum able to grow with various electron acceptors.</title>
        <authorList>
            <person name="Mardanov A.V."/>
            <person name="Gumerov V.M."/>
            <person name="Slobodkina G.B."/>
            <person name="Beletsky A.V."/>
            <person name="Bonch-Osmolovskaya E.A."/>
            <person name="Ravin N.V."/>
            <person name="Skryabin K.G."/>
        </authorList>
    </citation>
    <scope>NUCLEOTIDE SEQUENCE [LARGE SCALE GENOMIC DNA]</scope>
    <source>
        <strain evidence="2 3">1860</strain>
    </source>
</reference>
<accession>G7VB20</accession>
<feature type="region of interest" description="Disordered" evidence="1">
    <location>
        <begin position="1"/>
        <end position="55"/>
    </location>
</feature>